<dbReference type="EMBL" id="BAABJQ010000025">
    <property type="protein sequence ID" value="GAA5195852.1"/>
    <property type="molecule type" value="Genomic_DNA"/>
</dbReference>
<evidence type="ECO:0000313" key="4">
    <source>
        <dbReference type="Proteomes" id="UP001501570"/>
    </source>
</evidence>
<dbReference type="InterPro" id="IPR036388">
    <property type="entry name" value="WH-like_DNA-bd_sf"/>
</dbReference>
<dbReference type="Proteomes" id="UP001501570">
    <property type="component" value="Unassembled WGS sequence"/>
</dbReference>
<comment type="caution">
    <text evidence="3">The sequence shown here is derived from an EMBL/GenBank/DDBJ whole genome shotgun (WGS) entry which is preliminary data.</text>
</comment>
<feature type="domain" description="Transcription regulator PadR C-terminal" evidence="2">
    <location>
        <begin position="112"/>
        <end position="171"/>
    </location>
</feature>
<proteinExistence type="predicted"/>
<evidence type="ECO:0000313" key="3">
    <source>
        <dbReference type="EMBL" id="GAA5195852.1"/>
    </source>
</evidence>
<feature type="domain" description="Transcription regulator PadR N-terminal" evidence="1">
    <location>
        <begin position="10"/>
        <end position="83"/>
    </location>
</feature>
<dbReference type="SUPFAM" id="SSF46785">
    <property type="entry name" value="Winged helix' DNA-binding domain"/>
    <property type="match status" value="1"/>
</dbReference>
<evidence type="ECO:0000259" key="2">
    <source>
        <dbReference type="Pfam" id="PF10400"/>
    </source>
</evidence>
<keyword evidence="4" id="KW-1185">Reference proteome</keyword>
<dbReference type="PANTHER" id="PTHR43252">
    <property type="entry name" value="TRANSCRIPTIONAL REGULATOR YQJI"/>
    <property type="match status" value="1"/>
</dbReference>
<dbReference type="InterPro" id="IPR005149">
    <property type="entry name" value="Tscrpt_reg_PadR_N"/>
</dbReference>
<dbReference type="InterPro" id="IPR018309">
    <property type="entry name" value="Tscrpt_reg_PadR_C"/>
</dbReference>
<dbReference type="InterPro" id="IPR036390">
    <property type="entry name" value="WH_DNA-bd_sf"/>
</dbReference>
<protein>
    <submittedName>
        <fullName evidence="3">PadR family transcriptional regulator</fullName>
    </submittedName>
</protein>
<dbReference type="Gene3D" id="1.10.10.10">
    <property type="entry name" value="Winged helix-like DNA-binding domain superfamily/Winged helix DNA-binding domain"/>
    <property type="match status" value="1"/>
</dbReference>
<name>A0ABP9SJN8_9ACTN</name>
<reference evidence="4" key="1">
    <citation type="journal article" date="2019" name="Int. J. Syst. Evol. Microbiol.">
        <title>The Global Catalogue of Microorganisms (GCM) 10K type strain sequencing project: providing services to taxonomists for standard genome sequencing and annotation.</title>
        <authorList>
            <consortium name="The Broad Institute Genomics Platform"/>
            <consortium name="The Broad Institute Genome Sequencing Center for Infectious Disease"/>
            <person name="Wu L."/>
            <person name="Ma J."/>
        </authorList>
    </citation>
    <scope>NUCLEOTIDE SEQUENCE [LARGE SCALE GENOMIC DNA]</scope>
    <source>
        <strain evidence="4">JCM 18304</strain>
    </source>
</reference>
<evidence type="ECO:0000259" key="1">
    <source>
        <dbReference type="Pfam" id="PF03551"/>
    </source>
</evidence>
<sequence length="181" mass="19779">MWVMSLSYVILGLLCAGPLHGYELKRAHDQRMPRAKPAAFGQVYASLGRLERDGMVTPSGHDRAGGPERTAFDITEQGRVALDAWLGEVEPPAPHVTSALLTKVTVALLVAGEQRGRAYLIAQRQAHASRLREYTQLKTADGIGFADLIAADYAIAHLDADLRWLQTTLDRVAQLHLEVTG</sequence>
<organism evidence="3 4">
    <name type="scientific">Rugosimonospora acidiphila</name>
    <dbReference type="NCBI Taxonomy" id="556531"/>
    <lineage>
        <taxon>Bacteria</taxon>
        <taxon>Bacillati</taxon>
        <taxon>Actinomycetota</taxon>
        <taxon>Actinomycetes</taxon>
        <taxon>Micromonosporales</taxon>
        <taxon>Micromonosporaceae</taxon>
        <taxon>Rugosimonospora</taxon>
    </lineage>
</organism>
<accession>A0ABP9SJN8</accession>
<dbReference type="Pfam" id="PF10400">
    <property type="entry name" value="Vir_act_alpha_C"/>
    <property type="match status" value="1"/>
</dbReference>
<dbReference type="Pfam" id="PF03551">
    <property type="entry name" value="PadR"/>
    <property type="match status" value="1"/>
</dbReference>
<dbReference type="PANTHER" id="PTHR43252:SF6">
    <property type="entry name" value="NEGATIVE TRANSCRIPTION REGULATOR PADR"/>
    <property type="match status" value="1"/>
</dbReference>
<gene>
    <name evidence="3" type="ORF">GCM10023322_63450</name>
</gene>